<reference evidence="3 4" key="1">
    <citation type="submission" date="2017-01" db="EMBL/GenBank/DDBJ databases">
        <title>Novel large sulfur bacteria in the metagenomes of groundwater-fed chemosynthetic microbial mats in the Lake Huron basin.</title>
        <authorList>
            <person name="Sharrar A.M."/>
            <person name="Flood B.E."/>
            <person name="Bailey J.V."/>
            <person name="Jones D.S."/>
            <person name="Biddanda B."/>
            <person name="Ruberg S.A."/>
            <person name="Marcus D.N."/>
            <person name="Dick G.J."/>
        </authorList>
    </citation>
    <scope>NUCLEOTIDE SEQUENCE [LARGE SCALE GENOMIC DNA]</scope>
    <source>
        <strain evidence="3">A8</strain>
    </source>
</reference>
<sequence>MALVTITEAARLAGTVRSNLYQAYINTGILSVTKDSKGRPKVDTSELLRVFGELKAGQDTSTPLDTQQDGADKAGQDTGQQAVIEVLKQQLDEAREREQFYQQQIRELTNTMKLLEHRPQPQTRRHWWKFWTVGGG</sequence>
<dbReference type="AlphaFoldDB" id="A0A1Y1QAU4"/>
<feature type="coiled-coil region" evidence="1">
    <location>
        <begin position="84"/>
        <end position="118"/>
    </location>
</feature>
<evidence type="ECO:0000313" key="4">
    <source>
        <dbReference type="Proteomes" id="UP000192491"/>
    </source>
</evidence>
<dbReference type="Proteomes" id="UP000192491">
    <property type="component" value="Unassembled WGS sequence"/>
</dbReference>
<evidence type="ECO:0000313" key="3">
    <source>
        <dbReference type="EMBL" id="OQX01594.1"/>
    </source>
</evidence>
<protein>
    <recommendedName>
        <fullName evidence="5">DNA-binding protein</fullName>
    </recommendedName>
</protein>
<proteinExistence type="predicted"/>
<evidence type="ECO:0000256" key="1">
    <source>
        <dbReference type="SAM" id="Coils"/>
    </source>
</evidence>
<evidence type="ECO:0000256" key="2">
    <source>
        <dbReference type="SAM" id="MobiDB-lite"/>
    </source>
</evidence>
<gene>
    <name evidence="3" type="ORF">BWK73_45530</name>
</gene>
<feature type="compositionally biased region" description="Polar residues" evidence="2">
    <location>
        <begin position="58"/>
        <end position="69"/>
    </location>
</feature>
<feature type="region of interest" description="Disordered" evidence="2">
    <location>
        <begin position="58"/>
        <end position="78"/>
    </location>
</feature>
<dbReference type="EMBL" id="MTEJ01000564">
    <property type="protein sequence ID" value="OQX01594.1"/>
    <property type="molecule type" value="Genomic_DNA"/>
</dbReference>
<evidence type="ECO:0008006" key="5">
    <source>
        <dbReference type="Google" id="ProtNLM"/>
    </source>
</evidence>
<organism evidence="3 4">
    <name type="scientific">Thiothrix lacustris</name>
    <dbReference type="NCBI Taxonomy" id="525917"/>
    <lineage>
        <taxon>Bacteria</taxon>
        <taxon>Pseudomonadati</taxon>
        <taxon>Pseudomonadota</taxon>
        <taxon>Gammaproteobacteria</taxon>
        <taxon>Thiotrichales</taxon>
        <taxon>Thiotrichaceae</taxon>
        <taxon>Thiothrix</taxon>
    </lineage>
</organism>
<name>A0A1Y1QAU4_9GAMM</name>
<accession>A0A1Y1QAU4</accession>
<comment type="caution">
    <text evidence="3">The sequence shown here is derived from an EMBL/GenBank/DDBJ whole genome shotgun (WGS) entry which is preliminary data.</text>
</comment>
<keyword evidence="1" id="KW-0175">Coiled coil</keyword>